<sequence>MDTSVENPKETYEEIIVTQLQSHIFKYKKKINLNMETFSIPHSPNANTAKLYKSKILLQFKIQTRQLRDSHQDDHYCSAIFKYKGQFAIKFRDCCKLLCIDDKAKIDFGEPGMAVSSGVRGKKSIVPSNVSLSALDHDLQTKGSVTPSVSLDVSIPESIDDTFYRGKVSVIYKDSIFMPSSSWRHATEICQMLQASGEVPPLVILFSDGGPDHRITYHAVKLSLIVMFKKLDLDMLVAGRTAPGNSWVNPAERIMSLLNIAAQNVAFTRSEMNSEMEQIIKSANSMSEIRTKRVALKAVPFDCPTPSDLADVKAFEHLVKEMVDGTLQHGQYQENISLPAESLHVPDKKMSCRPSRSGITFPWVPDPMMQVDKNHYEPFEKVLGTDTNESYKPSAQNTKTSVVAEQMQVKLLSSLDK</sequence>
<proteinExistence type="predicted"/>
<keyword evidence="2" id="KW-1185">Reference proteome</keyword>
<dbReference type="EMBL" id="CAJPWZ010001659">
    <property type="protein sequence ID" value="CAG2220390.1"/>
    <property type="molecule type" value="Genomic_DNA"/>
</dbReference>
<dbReference type="AlphaFoldDB" id="A0A8S3SJI7"/>
<evidence type="ECO:0000313" key="1">
    <source>
        <dbReference type="EMBL" id="CAG2220390.1"/>
    </source>
</evidence>
<dbReference type="Proteomes" id="UP000683360">
    <property type="component" value="Unassembled WGS sequence"/>
</dbReference>
<evidence type="ECO:0000313" key="2">
    <source>
        <dbReference type="Proteomes" id="UP000683360"/>
    </source>
</evidence>
<reference evidence="1" key="1">
    <citation type="submission" date="2021-03" db="EMBL/GenBank/DDBJ databases">
        <authorList>
            <person name="Bekaert M."/>
        </authorList>
    </citation>
    <scope>NUCLEOTIDE SEQUENCE</scope>
</reference>
<name>A0A8S3SJI7_MYTED</name>
<accession>A0A8S3SJI7</accession>
<dbReference type="OrthoDB" id="10033767at2759"/>
<protein>
    <submittedName>
        <fullName evidence="1">Uncharacterized protein</fullName>
    </submittedName>
</protein>
<comment type="caution">
    <text evidence="1">The sequence shown here is derived from an EMBL/GenBank/DDBJ whole genome shotgun (WGS) entry which is preliminary data.</text>
</comment>
<gene>
    <name evidence="1" type="ORF">MEDL_33869</name>
</gene>
<organism evidence="1 2">
    <name type="scientific">Mytilus edulis</name>
    <name type="common">Blue mussel</name>
    <dbReference type="NCBI Taxonomy" id="6550"/>
    <lineage>
        <taxon>Eukaryota</taxon>
        <taxon>Metazoa</taxon>
        <taxon>Spiralia</taxon>
        <taxon>Lophotrochozoa</taxon>
        <taxon>Mollusca</taxon>
        <taxon>Bivalvia</taxon>
        <taxon>Autobranchia</taxon>
        <taxon>Pteriomorphia</taxon>
        <taxon>Mytilida</taxon>
        <taxon>Mytiloidea</taxon>
        <taxon>Mytilidae</taxon>
        <taxon>Mytilinae</taxon>
        <taxon>Mytilus</taxon>
    </lineage>
</organism>